<evidence type="ECO:0000313" key="5">
    <source>
        <dbReference type="Proteomes" id="UP000509383"/>
    </source>
</evidence>
<dbReference type="Pfam" id="PF08327">
    <property type="entry name" value="AHSA1"/>
    <property type="match status" value="1"/>
</dbReference>
<dbReference type="KEGG" id="ptw:TUM18999_36160"/>
<dbReference type="EMBL" id="BQKM01000013">
    <property type="protein sequence ID" value="GJN54745.1"/>
    <property type="molecule type" value="Genomic_DNA"/>
</dbReference>
<sequence>MTEAAPTTISVTRRFRQSAEQVFDAWLDPAIASRFLFATADGEMRVVDIDARVAGSYCIIERRGGEDAEHLGEYLEIERPTRLVFTFGIDRNDPSRDRISLAFTPLAEGCELLLEHAMRPAWAHYASATRDGWNMILGHLARALDTP</sequence>
<dbReference type="AlphaFoldDB" id="A0A6J4E7J6"/>
<dbReference type="SUPFAM" id="SSF55961">
    <property type="entry name" value="Bet v1-like"/>
    <property type="match status" value="1"/>
</dbReference>
<dbReference type="CDD" id="cd07814">
    <property type="entry name" value="SRPBCC_CalC_Aha1-like"/>
    <property type="match status" value="1"/>
</dbReference>
<dbReference type="Proteomes" id="UP000509383">
    <property type="component" value="Chromosome"/>
</dbReference>
<evidence type="ECO:0000313" key="3">
    <source>
        <dbReference type="EMBL" id="BCG25425.1"/>
    </source>
</evidence>
<dbReference type="InterPro" id="IPR013538">
    <property type="entry name" value="ASHA1/2-like_C"/>
</dbReference>
<proteinExistence type="inferred from homology"/>
<dbReference type="Gene3D" id="3.30.530.20">
    <property type="match status" value="1"/>
</dbReference>
<evidence type="ECO:0000259" key="2">
    <source>
        <dbReference type="Pfam" id="PF08327"/>
    </source>
</evidence>
<evidence type="ECO:0000313" key="6">
    <source>
        <dbReference type="Proteomes" id="UP001054892"/>
    </source>
</evidence>
<accession>A0A6J4E7J6</accession>
<reference evidence="3 5" key="1">
    <citation type="submission" date="2020-05" db="EMBL/GenBank/DDBJ databases">
        <title>Characterization of novel class B3 metallo-beta-lactamase from novel Pseudomonas species.</title>
        <authorList>
            <person name="Yamada K."/>
            <person name="Aoki K."/>
            <person name="Ishii Y."/>
        </authorList>
    </citation>
    <scope>NUCLEOTIDE SEQUENCE [LARGE SCALE GENOMIC DNA]</scope>
    <source>
        <strain evidence="3 5">TUM18999</strain>
        <strain evidence="4 6">TUM20286</strain>
    </source>
</reference>
<dbReference type="Proteomes" id="UP001054892">
    <property type="component" value="Unassembled WGS sequence"/>
</dbReference>
<gene>
    <name evidence="3" type="ORF">TUM18999_36160</name>
    <name evidence="4" type="ORF">TUM20286_44970</name>
</gene>
<keyword evidence="6" id="KW-1185">Reference proteome</keyword>
<comment type="similarity">
    <text evidence="1">Belongs to the AHA1 family.</text>
</comment>
<evidence type="ECO:0000313" key="4">
    <source>
        <dbReference type="EMBL" id="GJN54745.1"/>
    </source>
</evidence>
<organism evidence="3 5">
    <name type="scientific">Pseudomonas tohonis</name>
    <dbReference type="NCBI Taxonomy" id="2725477"/>
    <lineage>
        <taxon>Bacteria</taxon>
        <taxon>Pseudomonadati</taxon>
        <taxon>Pseudomonadota</taxon>
        <taxon>Gammaproteobacteria</taxon>
        <taxon>Pseudomonadales</taxon>
        <taxon>Pseudomonadaceae</taxon>
        <taxon>Pseudomonas</taxon>
    </lineage>
</organism>
<dbReference type="EMBL" id="AP023189">
    <property type="protein sequence ID" value="BCG25425.1"/>
    <property type="molecule type" value="Genomic_DNA"/>
</dbReference>
<dbReference type="InterPro" id="IPR023393">
    <property type="entry name" value="START-like_dom_sf"/>
</dbReference>
<name>A0A6J4E7J6_9PSED</name>
<dbReference type="RefSeq" id="WP_173177422.1">
    <property type="nucleotide sequence ID" value="NZ_AP023189.1"/>
</dbReference>
<feature type="domain" description="Activator of Hsp90 ATPase homologue 1/2-like C-terminal" evidence="2">
    <location>
        <begin position="18"/>
        <end position="144"/>
    </location>
</feature>
<protein>
    <recommendedName>
        <fullName evidence="2">Activator of Hsp90 ATPase homologue 1/2-like C-terminal domain-containing protein</fullName>
    </recommendedName>
</protein>
<evidence type="ECO:0000256" key="1">
    <source>
        <dbReference type="ARBA" id="ARBA00006817"/>
    </source>
</evidence>